<dbReference type="PANTHER" id="PTHR33619:SF3">
    <property type="entry name" value="POLYSACCHARIDE EXPORT PROTEIN GFCE-RELATED"/>
    <property type="match status" value="1"/>
</dbReference>
<dbReference type="PANTHER" id="PTHR33619">
    <property type="entry name" value="POLYSACCHARIDE EXPORT PROTEIN GFCE-RELATED"/>
    <property type="match status" value="1"/>
</dbReference>
<reference evidence="17" key="1">
    <citation type="submission" date="2016-01" db="EMBL/GenBank/DDBJ databases">
        <authorList>
            <person name="Peeters C."/>
        </authorList>
    </citation>
    <scope>NUCLEOTIDE SEQUENCE [LARGE SCALE GENOMIC DNA]</scope>
    <source>
        <strain evidence="17">LMG 29318</strain>
    </source>
</reference>
<evidence type="ECO:0000256" key="2">
    <source>
        <dbReference type="ARBA" id="ARBA00009450"/>
    </source>
</evidence>
<comment type="caution">
    <text evidence="17">The sequence shown here is derived from an EMBL/GenBank/DDBJ whole genome shotgun (WGS) entry which is preliminary data.</text>
</comment>
<sequence length="391" mass="41050">MNYQDAPTEAATSNKGFWQGMQRIAGIVLCVTLGACAAAPGMKMTDSPTLPVSAGSTSNSVNSENIPIRDIDLSLIRKMQNEAATSGGLDDPSLLIPPGPYRIGPGDVLQITVWDHPEIAAAAGAPLQGTARTADPAPGFVVDQSGNLQFPYVGNIHVAGLQPDEARQSLVAQLGKTLRSPQVTLRVASFRSQAVYIDGEVRTPGVQPVNDIQMSIYDAISRAGGFSSTADQSRVVLIRNGTSHSISFTAMLGRGQSPAQIVLRNKDVVRVLARTDSPVYVMGEVNKPASAVPMSNGKLTLSDALSQAGSLNSTSADAAQIYVIRNASAAEPQVFHLNAHSPVAMILANQFDLQPSDVVYVDGNGLVRFSRVLSLLLPAINAGLTAAILTK</sequence>
<keyword evidence="12" id="KW-0564">Palmitate</keyword>
<keyword evidence="11" id="KW-0472">Membrane</keyword>
<keyword evidence="8" id="KW-0625">Polysaccharide transport</keyword>
<feature type="domain" description="SLBB" evidence="16">
    <location>
        <begin position="279"/>
        <end position="361"/>
    </location>
</feature>
<dbReference type="InterPro" id="IPR054765">
    <property type="entry name" value="SLBB_dom"/>
</dbReference>
<dbReference type="GO" id="GO:0015159">
    <property type="term" value="F:polysaccharide transmembrane transporter activity"/>
    <property type="evidence" value="ECO:0007669"/>
    <property type="project" value="InterPro"/>
</dbReference>
<dbReference type="Pfam" id="PF22461">
    <property type="entry name" value="SLBB_2"/>
    <property type="match status" value="2"/>
</dbReference>
<evidence type="ECO:0000256" key="6">
    <source>
        <dbReference type="ARBA" id="ARBA00022692"/>
    </source>
</evidence>
<proteinExistence type="inferred from homology"/>
<evidence type="ECO:0000256" key="5">
    <source>
        <dbReference type="ARBA" id="ARBA00022597"/>
    </source>
</evidence>
<dbReference type="Gene3D" id="3.10.560.10">
    <property type="entry name" value="Outer membrane lipoprotein wza domain like"/>
    <property type="match status" value="2"/>
</dbReference>
<feature type="domain" description="SLBB" evidence="16">
    <location>
        <begin position="193"/>
        <end position="271"/>
    </location>
</feature>
<evidence type="ECO:0000259" key="16">
    <source>
        <dbReference type="Pfam" id="PF22461"/>
    </source>
</evidence>
<comment type="similarity">
    <text evidence="2">Belongs to the BexD/CtrA/VexA family.</text>
</comment>
<feature type="domain" description="Polysaccharide export protein N-terminal" evidence="15">
    <location>
        <begin position="98"/>
        <end position="187"/>
    </location>
</feature>
<name>A0A158CAG4_9BURK</name>
<dbReference type="Proteomes" id="UP000054870">
    <property type="component" value="Unassembled WGS sequence"/>
</dbReference>
<evidence type="ECO:0000256" key="10">
    <source>
        <dbReference type="ARBA" id="ARBA00023114"/>
    </source>
</evidence>
<evidence type="ECO:0000313" key="18">
    <source>
        <dbReference type="Proteomes" id="UP000054870"/>
    </source>
</evidence>
<evidence type="ECO:0000256" key="7">
    <source>
        <dbReference type="ARBA" id="ARBA00022729"/>
    </source>
</evidence>
<dbReference type="EMBL" id="FCOF02000026">
    <property type="protein sequence ID" value="SAK79289.1"/>
    <property type="molecule type" value="Genomic_DNA"/>
</dbReference>
<keyword evidence="13" id="KW-0998">Cell outer membrane</keyword>
<evidence type="ECO:0000313" key="17">
    <source>
        <dbReference type="EMBL" id="SAK79289.1"/>
    </source>
</evidence>
<evidence type="ECO:0000256" key="3">
    <source>
        <dbReference type="ARBA" id="ARBA00022448"/>
    </source>
</evidence>
<dbReference type="Gene3D" id="3.30.1950.10">
    <property type="entry name" value="wza like domain"/>
    <property type="match status" value="1"/>
</dbReference>
<dbReference type="AlphaFoldDB" id="A0A158CAG4"/>
<dbReference type="Pfam" id="PF02563">
    <property type="entry name" value="Poly_export"/>
    <property type="match status" value="1"/>
</dbReference>
<keyword evidence="5" id="KW-0762">Sugar transport</keyword>
<keyword evidence="3" id="KW-0813">Transport</keyword>
<dbReference type="InterPro" id="IPR003715">
    <property type="entry name" value="Poly_export_N"/>
</dbReference>
<dbReference type="GO" id="GO:0006811">
    <property type="term" value="P:monoatomic ion transport"/>
    <property type="evidence" value="ECO:0007669"/>
    <property type="project" value="UniProtKB-KW"/>
</dbReference>
<evidence type="ECO:0000256" key="13">
    <source>
        <dbReference type="ARBA" id="ARBA00023237"/>
    </source>
</evidence>
<keyword evidence="10" id="KW-0626">Porin</keyword>
<keyword evidence="9" id="KW-0406">Ion transport</keyword>
<protein>
    <submittedName>
        <fullName evidence="17">Polysaccharide export protein</fullName>
    </submittedName>
</protein>
<evidence type="ECO:0000256" key="1">
    <source>
        <dbReference type="ARBA" id="ARBA00004571"/>
    </source>
</evidence>
<evidence type="ECO:0000256" key="14">
    <source>
        <dbReference type="ARBA" id="ARBA00023288"/>
    </source>
</evidence>
<evidence type="ECO:0000256" key="4">
    <source>
        <dbReference type="ARBA" id="ARBA00022452"/>
    </source>
</evidence>
<evidence type="ECO:0000256" key="8">
    <source>
        <dbReference type="ARBA" id="ARBA00023047"/>
    </source>
</evidence>
<dbReference type="GO" id="GO:0046930">
    <property type="term" value="C:pore complex"/>
    <property type="evidence" value="ECO:0007669"/>
    <property type="project" value="UniProtKB-KW"/>
</dbReference>
<accession>A0A158CAG4</accession>
<keyword evidence="14" id="KW-0449">Lipoprotein</keyword>
<evidence type="ECO:0000259" key="15">
    <source>
        <dbReference type="Pfam" id="PF02563"/>
    </source>
</evidence>
<keyword evidence="4" id="KW-1134">Transmembrane beta strand</keyword>
<evidence type="ECO:0000256" key="11">
    <source>
        <dbReference type="ARBA" id="ARBA00023136"/>
    </source>
</evidence>
<comment type="subcellular location">
    <subcellularLocation>
        <location evidence="1">Cell outer membrane</location>
        <topology evidence="1">Multi-pass membrane protein</topology>
    </subcellularLocation>
</comment>
<keyword evidence="6" id="KW-0812">Transmembrane</keyword>
<keyword evidence="18" id="KW-1185">Reference proteome</keyword>
<evidence type="ECO:0000256" key="9">
    <source>
        <dbReference type="ARBA" id="ARBA00023065"/>
    </source>
</evidence>
<evidence type="ECO:0000256" key="12">
    <source>
        <dbReference type="ARBA" id="ARBA00023139"/>
    </source>
</evidence>
<keyword evidence="7" id="KW-0732">Signal</keyword>
<organism evidence="17 18">
    <name type="scientific">Caballeronia catudaia</name>
    <dbReference type="NCBI Taxonomy" id="1777136"/>
    <lineage>
        <taxon>Bacteria</taxon>
        <taxon>Pseudomonadati</taxon>
        <taxon>Pseudomonadota</taxon>
        <taxon>Betaproteobacteria</taxon>
        <taxon>Burkholderiales</taxon>
        <taxon>Burkholderiaceae</taxon>
        <taxon>Caballeronia</taxon>
    </lineage>
</organism>
<dbReference type="GO" id="GO:0015288">
    <property type="term" value="F:porin activity"/>
    <property type="evidence" value="ECO:0007669"/>
    <property type="project" value="UniProtKB-KW"/>
</dbReference>
<dbReference type="GO" id="GO:0009279">
    <property type="term" value="C:cell outer membrane"/>
    <property type="evidence" value="ECO:0007669"/>
    <property type="project" value="UniProtKB-SubCell"/>
</dbReference>
<dbReference type="RefSeq" id="WP_235012214.1">
    <property type="nucleotide sequence ID" value="NZ_FCOF02000026.1"/>
</dbReference>
<dbReference type="InterPro" id="IPR049712">
    <property type="entry name" value="Poly_export"/>
</dbReference>
<gene>
    <name evidence="17" type="ORF">AWB75_04798</name>
</gene>